<gene>
    <name evidence="3" type="ORF">GCM10023195_25340</name>
</gene>
<evidence type="ECO:0008006" key="5">
    <source>
        <dbReference type="Google" id="ProtNLM"/>
    </source>
</evidence>
<feature type="region of interest" description="Disordered" evidence="1">
    <location>
        <begin position="235"/>
        <end position="291"/>
    </location>
</feature>
<evidence type="ECO:0000313" key="4">
    <source>
        <dbReference type="Proteomes" id="UP001500212"/>
    </source>
</evidence>
<dbReference type="RefSeq" id="WP_345353192.1">
    <property type="nucleotide sequence ID" value="NZ_BAABHJ010000005.1"/>
</dbReference>
<reference evidence="4" key="1">
    <citation type="journal article" date="2019" name="Int. J. Syst. Evol. Microbiol.">
        <title>The Global Catalogue of Microorganisms (GCM) 10K type strain sequencing project: providing services to taxonomists for standard genome sequencing and annotation.</title>
        <authorList>
            <consortium name="The Broad Institute Genomics Platform"/>
            <consortium name="The Broad Institute Genome Sequencing Center for Infectious Disease"/>
            <person name="Wu L."/>
            <person name="Ma J."/>
        </authorList>
    </citation>
    <scope>NUCLEOTIDE SEQUENCE [LARGE SCALE GENOMIC DNA]</scope>
    <source>
        <strain evidence="4">JCM 17938</strain>
    </source>
</reference>
<sequence>MTTSSDRKSVADTSGRPSLAVAAGHRIPVPPRERKPAMAALAVLLIVGGALVSAYLVMASGQRVPVIRISKPVAAGQRIPASALEEVQVSSTGGLDYIPWRDRVKVTQTYATVTLVSGSLLTNGMISTAASAAKGTVVVGLALKPGQLPAGGLHPGDRVAVYAVAVQGQTGIAAGAVLAPAAMVYDVAEPGQNDVQSDQVQVSVTVPTDEAPLVTQAASAGAVAVAVLAPGEQASGKRARAATAPSAVPPTPQQSTTDQEPTGRPTDRQPAPGRTAHRSTAATPGGPTGRP</sequence>
<comment type="caution">
    <text evidence="3">The sequence shown here is derived from an EMBL/GenBank/DDBJ whole genome shotgun (WGS) entry which is preliminary data.</text>
</comment>
<organism evidence="3 4">
    <name type="scientific">Actinoallomurus liliacearum</name>
    <dbReference type="NCBI Taxonomy" id="1080073"/>
    <lineage>
        <taxon>Bacteria</taxon>
        <taxon>Bacillati</taxon>
        <taxon>Actinomycetota</taxon>
        <taxon>Actinomycetes</taxon>
        <taxon>Streptosporangiales</taxon>
        <taxon>Thermomonosporaceae</taxon>
        <taxon>Actinoallomurus</taxon>
    </lineage>
</organism>
<accession>A0ABP8TFC8</accession>
<keyword evidence="4" id="KW-1185">Reference proteome</keyword>
<keyword evidence="2" id="KW-1133">Transmembrane helix</keyword>
<proteinExistence type="predicted"/>
<name>A0ABP8TFC8_9ACTN</name>
<dbReference type="Proteomes" id="UP001500212">
    <property type="component" value="Unassembled WGS sequence"/>
</dbReference>
<dbReference type="EMBL" id="BAABHJ010000005">
    <property type="protein sequence ID" value="GAA4606861.1"/>
    <property type="molecule type" value="Genomic_DNA"/>
</dbReference>
<evidence type="ECO:0000256" key="1">
    <source>
        <dbReference type="SAM" id="MobiDB-lite"/>
    </source>
</evidence>
<protein>
    <recommendedName>
        <fullName evidence="5">SAF domain-containing protein</fullName>
    </recommendedName>
</protein>
<keyword evidence="2" id="KW-0812">Transmembrane</keyword>
<feature type="transmembrane region" description="Helical" evidence="2">
    <location>
        <begin position="37"/>
        <end position="58"/>
    </location>
</feature>
<evidence type="ECO:0000256" key="2">
    <source>
        <dbReference type="SAM" id="Phobius"/>
    </source>
</evidence>
<evidence type="ECO:0000313" key="3">
    <source>
        <dbReference type="EMBL" id="GAA4606861.1"/>
    </source>
</evidence>
<keyword evidence="2" id="KW-0472">Membrane</keyword>